<evidence type="ECO:0000256" key="1">
    <source>
        <dbReference type="ARBA" id="ARBA00022679"/>
    </source>
</evidence>
<comment type="caution">
    <text evidence="4">The sequence shown here is derived from an EMBL/GenBank/DDBJ whole genome shotgun (WGS) entry which is preliminary data.</text>
</comment>
<dbReference type="AlphaFoldDB" id="A0A8G2BXG6"/>
<feature type="domain" description="N-acetyltransferase" evidence="3">
    <location>
        <begin position="2"/>
        <end position="144"/>
    </location>
</feature>
<dbReference type="PANTHER" id="PTHR43800">
    <property type="entry name" value="PEPTIDYL-LYSINE N-ACETYLTRANSFERASE YJAB"/>
    <property type="match status" value="1"/>
</dbReference>
<keyword evidence="1 4" id="KW-0808">Transferase</keyword>
<dbReference type="InterPro" id="IPR000182">
    <property type="entry name" value="GNAT_dom"/>
</dbReference>
<dbReference type="Gene3D" id="3.40.630.30">
    <property type="match status" value="1"/>
</dbReference>
<organism evidence="4 5">
    <name type="scientific">Parabacteroides chinchillae</name>
    <dbReference type="NCBI Taxonomy" id="871327"/>
    <lineage>
        <taxon>Bacteria</taxon>
        <taxon>Pseudomonadati</taxon>
        <taxon>Bacteroidota</taxon>
        <taxon>Bacteroidia</taxon>
        <taxon>Bacteroidales</taxon>
        <taxon>Tannerellaceae</taxon>
        <taxon>Parabacteroides</taxon>
    </lineage>
</organism>
<dbReference type="Pfam" id="PF13508">
    <property type="entry name" value="Acetyltransf_7"/>
    <property type="match status" value="1"/>
</dbReference>
<keyword evidence="5" id="KW-1185">Reference proteome</keyword>
<protein>
    <submittedName>
        <fullName evidence="4">Putative acetyltransferase</fullName>
    </submittedName>
</protein>
<dbReference type="SUPFAM" id="SSF55729">
    <property type="entry name" value="Acyl-CoA N-acyltransferases (Nat)"/>
    <property type="match status" value="1"/>
</dbReference>
<proteinExistence type="predicted"/>
<evidence type="ECO:0000313" key="5">
    <source>
        <dbReference type="Proteomes" id="UP000236725"/>
    </source>
</evidence>
<dbReference type="PANTHER" id="PTHR43800:SF1">
    <property type="entry name" value="PEPTIDYL-LYSINE N-ACETYLTRANSFERASE YJAB"/>
    <property type="match status" value="1"/>
</dbReference>
<sequence length="146" mass="16638">MITINPNRTDILIDALISLWEASVRATHHFLTKEDIQKLIPFVKMGLSNIETLIVVEDTHKPIAFMGIEESKIEMLFVLPDCFGKGIGKELITLAVTQYGVQYVDVNEQNPQAIGFYSHIGFEVFERKETDEQGKPFPILKMKRCL</sequence>
<dbReference type="InterPro" id="IPR016181">
    <property type="entry name" value="Acyl_CoA_acyltransferase"/>
</dbReference>
<dbReference type="RefSeq" id="WP_200817964.1">
    <property type="nucleotide sequence ID" value="NZ_FNVS01000012.1"/>
</dbReference>
<dbReference type="CDD" id="cd04301">
    <property type="entry name" value="NAT_SF"/>
    <property type="match status" value="1"/>
</dbReference>
<dbReference type="Proteomes" id="UP000236725">
    <property type="component" value="Unassembled WGS sequence"/>
</dbReference>
<gene>
    <name evidence="4" type="ORF">SAMN05444001_11296</name>
</gene>
<keyword evidence="2" id="KW-0012">Acyltransferase</keyword>
<evidence type="ECO:0000256" key="2">
    <source>
        <dbReference type="ARBA" id="ARBA00023315"/>
    </source>
</evidence>
<reference evidence="4 5" key="1">
    <citation type="submission" date="2016-10" db="EMBL/GenBank/DDBJ databases">
        <authorList>
            <person name="Varghese N."/>
            <person name="Submissions S."/>
        </authorList>
    </citation>
    <scope>NUCLEOTIDE SEQUENCE [LARGE SCALE GENOMIC DNA]</scope>
    <source>
        <strain evidence="4 5">DSM 29073</strain>
    </source>
</reference>
<dbReference type="EMBL" id="FNVS01000012">
    <property type="protein sequence ID" value="SEG02779.1"/>
    <property type="molecule type" value="Genomic_DNA"/>
</dbReference>
<dbReference type="PROSITE" id="PS51186">
    <property type="entry name" value="GNAT"/>
    <property type="match status" value="1"/>
</dbReference>
<evidence type="ECO:0000259" key="3">
    <source>
        <dbReference type="PROSITE" id="PS51186"/>
    </source>
</evidence>
<accession>A0A8G2BXG6</accession>
<name>A0A8G2BXG6_9BACT</name>
<evidence type="ECO:0000313" key="4">
    <source>
        <dbReference type="EMBL" id="SEG02779.1"/>
    </source>
</evidence>
<dbReference type="GO" id="GO:0016747">
    <property type="term" value="F:acyltransferase activity, transferring groups other than amino-acyl groups"/>
    <property type="evidence" value="ECO:0007669"/>
    <property type="project" value="InterPro"/>
</dbReference>